<evidence type="ECO:0000256" key="1">
    <source>
        <dbReference type="SAM" id="MobiDB-lite"/>
    </source>
</evidence>
<comment type="caution">
    <text evidence="2">The sequence shown here is derived from an EMBL/GenBank/DDBJ whole genome shotgun (WGS) entry which is preliminary data.</text>
</comment>
<gene>
    <name evidence="2" type="ORF">HMPREF0201_04376</name>
</gene>
<dbReference type="EMBL" id="ATDT01000037">
    <property type="protein sequence ID" value="EPF13084.1"/>
    <property type="molecule type" value="Genomic_DNA"/>
</dbReference>
<evidence type="ECO:0000313" key="3">
    <source>
        <dbReference type="Proteomes" id="UP000014585"/>
    </source>
</evidence>
<evidence type="ECO:0000313" key="2">
    <source>
        <dbReference type="EMBL" id="EPF13084.1"/>
    </source>
</evidence>
<protein>
    <submittedName>
        <fullName evidence="2">Uncharacterized protein</fullName>
    </submittedName>
</protein>
<dbReference type="AlphaFoldDB" id="S3JIQ2"/>
<proteinExistence type="predicted"/>
<feature type="region of interest" description="Disordered" evidence="1">
    <location>
        <begin position="26"/>
        <end position="53"/>
    </location>
</feature>
<dbReference type="STRING" id="566551.HMPREF0201_04376"/>
<dbReference type="Proteomes" id="UP000014585">
    <property type="component" value="Unassembled WGS sequence"/>
</dbReference>
<organism evidence="2 3">
    <name type="scientific">Cedecea davisae DSM 4568</name>
    <dbReference type="NCBI Taxonomy" id="566551"/>
    <lineage>
        <taxon>Bacteria</taxon>
        <taxon>Pseudomonadati</taxon>
        <taxon>Pseudomonadota</taxon>
        <taxon>Gammaproteobacteria</taxon>
        <taxon>Enterobacterales</taxon>
        <taxon>Enterobacteriaceae</taxon>
        <taxon>Cedecea</taxon>
    </lineage>
</organism>
<dbReference type="HOGENOM" id="CLU_1616032_0_0_6"/>
<name>S3JIQ2_9ENTR</name>
<feature type="compositionally biased region" description="Basic and acidic residues" evidence="1">
    <location>
        <begin position="38"/>
        <end position="49"/>
    </location>
</feature>
<accession>S3JIQ2</accession>
<sequence>MQQAVGEVAPELKALARVKRPAKQRYYRAKADQVQQYKQRDADKDDAKGQRPGALFDSGKKRIAFIAEANAAVAGTPAGSLITRVAGVGLKTFQLGTNQLSLAFICQPDVALSMLLNGKNNALGRHIVDKSLRHARVGERGDHYHESLTKFVFKAVQRQAVYPE</sequence>
<reference evidence="2 3" key="1">
    <citation type="submission" date="2013-04" db="EMBL/GenBank/DDBJ databases">
        <authorList>
            <person name="Weinstock G."/>
            <person name="Sodergren E."/>
            <person name="Lobos E.A."/>
            <person name="Fulton L."/>
            <person name="Fulton R."/>
            <person name="Courtney L."/>
            <person name="Fronick C."/>
            <person name="O'Laughlin M."/>
            <person name="Godfrey J."/>
            <person name="Wilson R.M."/>
            <person name="Miner T."/>
            <person name="Farmer C."/>
            <person name="Delehaunty K."/>
            <person name="Cordes M."/>
            <person name="Minx P."/>
            <person name="Tomlinson C."/>
            <person name="Chen J."/>
            <person name="Wollam A."/>
            <person name="Pepin K.H."/>
            <person name="Palsikar V.B."/>
            <person name="Zhang X."/>
            <person name="Suruliraj S."/>
            <person name="Perna N.T."/>
            <person name="Plunkett G."/>
            <person name="Warren W."/>
            <person name="Mitreva M."/>
            <person name="Mardis E.R."/>
            <person name="Wilson R.K."/>
        </authorList>
    </citation>
    <scope>NUCLEOTIDE SEQUENCE [LARGE SCALE GENOMIC DNA]</scope>
    <source>
        <strain evidence="2 3">DSM 4568</strain>
    </source>
</reference>